<organism evidence="1 2">
    <name type="scientific">Streptococcus downii</name>
    <dbReference type="NCBI Taxonomy" id="1968889"/>
    <lineage>
        <taxon>Bacteria</taxon>
        <taxon>Bacillati</taxon>
        <taxon>Bacillota</taxon>
        <taxon>Bacilli</taxon>
        <taxon>Lactobacillales</taxon>
        <taxon>Streptococcaceae</taxon>
        <taxon>Streptococcus</taxon>
    </lineage>
</organism>
<name>A0ABW0Y4T4_9STRE</name>
<evidence type="ECO:0000313" key="1">
    <source>
        <dbReference type="EMBL" id="MFC5680287.1"/>
    </source>
</evidence>
<proteinExistence type="predicted"/>
<gene>
    <name evidence="1" type="ORF">ACFPTW_03165</name>
</gene>
<dbReference type="EMBL" id="JBHSOK010000004">
    <property type="protein sequence ID" value="MFC5680287.1"/>
    <property type="molecule type" value="Genomic_DNA"/>
</dbReference>
<reference evidence="2" key="1">
    <citation type="journal article" date="2019" name="Int. J. Syst. Evol. Microbiol.">
        <title>The Global Catalogue of Microorganisms (GCM) 10K type strain sequencing project: providing services to taxonomists for standard genome sequencing and annotation.</title>
        <authorList>
            <consortium name="The Broad Institute Genomics Platform"/>
            <consortium name="The Broad Institute Genome Sequencing Center for Infectious Disease"/>
            <person name="Wu L."/>
            <person name="Ma J."/>
        </authorList>
    </citation>
    <scope>NUCLEOTIDE SEQUENCE [LARGE SCALE GENOMIC DNA]</scope>
    <source>
        <strain evidence="2">FCH23</strain>
    </source>
</reference>
<evidence type="ECO:0000313" key="2">
    <source>
        <dbReference type="Proteomes" id="UP001596069"/>
    </source>
</evidence>
<sequence length="322" mass="36754">MEKIKLSLLQKWKLPEQYSFVHSSALLSDGRVLILTSETDDSDKYCVLVLSSSDIKKIEICNCSEDRRNYPVLFRFEEGFGIIKKGQQCEYYTGDFSSPERLSIKNGHSVLQNIVPKKAQQRYFQVTSDSSLIPVCFENNVYYGDARCFALLEFDITKKYAEWKSFSNIDKKAFTHRDDRRDETPKIDSLKIANREIYAFLSGESTTSVNKWGMDYYALAKISADGTVVEKFLESDNLKQSSKKGGVNGVFTDSDYVVMTPLFKTDEWKGKQKLFSLTVRKYFDIGLPRGMSKHKVQNISGDSCITSLYNRGLKEVALCKIG</sequence>
<accession>A0ABW0Y4T4</accession>
<dbReference type="RefSeq" id="WP_132973448.1">
    <property type="nucleotide sequence ID" value="NZ_JBHSOK010000004.1"/>
</dbReference>
<protein>
    <submittedName>
        <fullName evidence="1">Uncharacterized protein</fullName>
    </submittedName>
</protein>
<dbReference type="Proteomes" id="UP001596069">
    <property type="component" value="Unassembled WGS sequence"/>
</dbReference>
<comment type="caution">
    <text evidence="1">The sequence shown here is derived from an EMBL/GenBank/DDBJ whole genome shotgun (WGS) entry which is preliminary data.</text>
</comment>
<keyword evidence="2" id="KW-1185">Reference proteome</keyword>